<evidence type="ECO:0000256" key="2">
    <source>
        <dbReference type="ARBA" id="ARBA00022989"/>
    </source>
</evidence>
<protein>
    <recommendedName>
        <fullName evidence="4">Copper transport protein</fullName>
    </recommendedName>
</protein>
<feature type="transmembrane region" description="Helical" evidence="4">
    <location>
        <begin position="312"/>
        <end position="331"/>
    </location>
</feature>
<dbReference type="GO" id="GO:0016020">
    <property type="term" value="C:membrane"/>
    <property type="evidence" value="ECO:0007669"/>
    <property type="project" value="UniProtKB-SubCell"/>
</dbReference>
<keyword evidence="4" id="KW-0813">Transport</keyword>
<keyword evidence="4" id="KW-0406">Ion transport</keyword>
<feature type="transmembrane region" description="Helical" evidence="4">
    <location>
        <begin position="176"/>
        <end position="198"/>
    </location>
</feature>
<evidence type="ECO:0000256" key="1">
    <source>
        <dbReference type="ARBA" id="ARBA00022692"/>
    </source>
</evidence>
<feature type="transmembrane region" description="Helical" evidence="4">
    <location>
        <begin position="210"/>
        <end position="232"/>
    </location>
</feature>
<dbReference type="Proteomes" id="UP001292094">
    <property type="component" value="Unassembled WGS sequence"/>
</dbReference>
<dbReference type="InterPro" id="IPR007274">
    <property type="entry name" value="Cop_transporter"/>
</dbReference>
<organism evidence="5 6">
    <name type="scientific">Petrolisthes manimaculis</name>
    <dbReference type="NCBI Taxonomy" id="1843537"/>
    <lineage>
        <taxon>Eukaryota</taxon>
        <taxon>Metazoa</taxon>
        <taxon>Ecdysozoa</taxon>
        <taxon>Arthropoda</taxon>
        <taxon>Crustacea</taxon>
        <taxon>Multicrustacea</taxon>
        <taxon>Malacostraca</taxon>
        <taxon>Eumalacostraca</taxon>
        <taxon>Eucarida</taxon>
        <taxon>Decapoda</taxon>
        <taxon>Pleocyemata</taxon>
        <taxon>Anomura</taxon>
        <taxon>Galatheoidea</taxon>
        <taxon>Porcellanidae</taxon>
        <taxon>Petrolisthes</taxon>
    </lineage>
</organism>
<dbReference type="EMBL" id="JAWZYT010000981">
    <property type="protein sequence ID" value="KAK4316850.1"/>
    <property type="molecule type" value="Genomic_DNA"/>
</dbReference>
<dbReference type="Pfam" id="PF04145">
    <property type="entry name" value="Ctr"/>
    <property type="match status" value="1"/>
</dbReference>
<keyword evidence="4" id="KW-0187">Copper transport</keyword>
<comment type="caution">
    <text evidence="5">The sequence shown here is derived from an EMBL/GenBank/DDBJ whole genome shotgun (WGS) entry which is preliminary data.</text>
</comment>
<name>A0AAE1UF24_9EUCA</name>
<keyword evidence="3 4" id="KW-0472">Membrane</keyword>
<proteinExistence type="inferred from homology"/>
<sequence>MSKKHEDSQRKETLLKQTANEYSTFLPIDTTAERAGLDRELESMLTRLEEYGTLLERTRSESRHVAEVLVPQVYSYYQTLQRTFQTVDQLEALVVRVKSDLTTMEDTVAKAEADLGLSQGFTTVIKPLFFKREQIPARLSAPDPASFQAPEIFNAEDYFAATTSNTSTVPLSQLELFWLCEWITSILLQKMMHMSFYFSSTVYDFLFPGVNIVTTWAMVSLCLGLVTLSILVEGFKVARTQLFKLSLAYQDDASVYHIPQRSPSSLPSWCCCSYEGSSIHRVKFHVLQSFLHVVHLTLGYILMLVVMTYNVYFAFAVIGGAGLGYFFFALFDLPGKILGAGSSSNGDKRGLHNTSTRTEGNPSCVNCPYRGPGALVASPVGPHPSTGVERLSHNVSSLDIAFENNVGSFTSEESVPSRNTNHFGCRDTRQENSFCTRSLPERTSAHEDKCDGRDSPDVVSSCPSSPLKALQLMSTVILCVARTAASIKRRKFWTAK</sequence>
<dbReference type="AlphaFoldDB" id="A0AAE1UF24"/>
<evidence type="ECO:0000313" key="5">
    <source>
        <dbReference type="EMBL" id="KAK4316850.1"/>
    </source>
</evidence>
<keyword evidence="4" id="KW-0186">Copper</keyword>
<evidence type="ECO:0000313" key="6">
    <source>
        <dbReference type="Proteomes" id="UP001292094"/>
    </source>
</evidence>
<reference evidence="5" key="1">
    <citation type="submission" date="2023-11" db="EMBL/GenBank/DDBJ databases">
        <title>Genome assemblies of two species of porcelain crab, Petrolisthes cinctipes and Petrolisthes manimaculis (Anomura: Porcellanidae).</title>
        <authorList>
            <person name="Angst P."/>
        </authorList>
    </citation>
    <scope>NUCLEOTIDE SEQUENCE</scope>
    <source>
        <strain evidence="5">PB745_02</strain>
        <tissue evidence="5">Gill</tissue>
    </source>
</reference>
<dbReference type="GO" id="GO:0005375">
    <property type="term" value="F:copper ion transmembrane transporter activity"/>
    <property type="evidence" value="ECO:0007669"/>
    <property type="project" value="UniProtKB-UniRule"/>
</dbReference>
<comment type="subcellular location">
    <subcellularLocation>
        <location evidence="4">Membrane</location>
        <topology evidence="4">Multi-pass membrane protein</topology>
    </subcellularLocation>
</comment>
<keyword evidence="6" id="KW-1185">Reference proteome</keyword>
<accession>A0AAE1UF24</accession>
<gene>
    <name evidence="5" type="ORF">Pmani_012027</name>
</gene>
<keyword evidence="2 4" id="KW-1133">Transmembrane helix</keyword>
<comment type="similarity">
    <text evidence="4">Belongs to the copper transporter (Ctr) (TC 1.A.56) family. SLC31A subfamily.</text>
</comment>
<dbReference type="PANTHER" id="PTHR12483">
    <property type="entry name" value="SOLUTE CARRIER FAMILY 31 COPPER TRANSPORTERS"/>
    <property type="match status" value="1"/>
</dbReference>
<keyword evidence="1 4" id="KW-0812">Transmembrane</keyword>
<evidence type="ECO:0000256" key="4">
    <source>
        <dbReference type="RuleBase" id="RU367022"/>
    </source>
</evidence>
<evidence type="ECO:0000256" key="3">
    <source>
        <dbReference type="ARBA" id="ARBA00023136"/>
    </source>
</evidence>